<proteinExistence type="predicted"/>
<dbReference type="Proteomes" id="UP000015105">
    <property type="component" value="Chromosome 7D"/>
</dbReference>
<dbReference type="AlphaFoldDB" id="A0A453SQK5"/>
<reference evidence="2" key="1">
    <citation type="journal article" date="2014" name="Science">
        <title>Ancient hybridizations among the ancestral genomes of bread wheat.</title>
        <authorList>
            <consortium name="International Wheat Genome Sequencing Consortium,"/>
            <person name="Marcussen T."/>
            <person name="Sandve S.R."/>
            <person name="Heier L."/>
            <person name="Spannagl M."/>
            <person name="Pfeifer M."/>
            <person name="Jakobsen K.S."/>
            <person name="Wulff B.B."/>
            <person name="Steuernagel B."/>
            <person name="Mayer K.F."/>
            <person name="Olsen O.A."/>
        </authorList>
    </citation>
    <scope>NUCLEOTIDE SEQUENCE [LARGE SCALE GENOMIC DNA]</scope>
    <source>
        <strain evidence="2">cv. AL8/78</strain>
    </source>
</reference>
<reference evidence="1" key="3">
    <citation type="journal article" date="2017" name="Nature">
        <title>Genome sequence of the progenitor of the wheat D genome Aegilops tauschii.</title>
        <authorList>
            <person name="Luo M.C."/>
            <person name="Gu Y.Q."/>
            <person name="Puiu D."/>
            <person name="Wang H."/>
            <person name="Twardziok S.O."/>
            <person name="Deal K.R."/>
            <person name="Huo N."/>
            <person name="Zhu T."/>
            <person name="Wang L."/>
            <person name="Wang Y."/>
            <person name="McGuire P.E."/>
            <person name="Liu S."/>
            <person name="Long H."/>
            <person name="Ramasamy R.K."/>
            <person name="Rodriguez J.C."/>
            <person name="Van S.L."/>
            <person name="Yuan L."/>
            <person name="Wang Z."/>
            <person name="Xia Z."/>
            <person name="Xiao L."/>
            <person name="Anderson O.D."/>
            <person name="Ouyang S."/>
            <person name="Liang Y."/>
            <person name="Zimin A.V."/>
            <person name="Pertea G."/>
            <person name="Qi P."/>
            <person name="Bennetzen J.L."/>
            <person name="Dai X."/>
            <person name="Dawson M.W."/>
            <person name="Muller H.G."/>
            <person name="Kugler K."/>
            <person name="Rivarola-Duarte L."/>
            <person name="Spannagl M."/>
            <person name="Mayer K.F.X."/>
            <person name="Lu F.H."/>
            <person name="Bevan M.W."/>
            <person name="Leroy P."/>
            <person name="Li P."/>
            <person name="You F.M."/>
            <person name="Sun Q."/>
            <person name="Liu Z."/>
            <person name="Lyons E."/>
            <person name="Wicker T."/>
            <person name="Salzberg S.L."/>
            <person name="Devos K.M."/>
            <person name="Dvorak J."/>
        </authorList>
    </citation>
    <scope>NUCLEOTIDE SEQUENCE [LARGE SCALE GENOMIC DNA]</scope>
    <source>
        <strain evidence="1">cv. AL8/78</strain>
    </source>
</reference>
<sequence>MGMDQGAEEALRFLADNCGLAVDWLSDIVDYLGKRSLADPRFVADLAGALSKLKGVPAAGLDAGLLTAALDVLEAEFCRLLAEHSAPLAMQEDHDKAK</sequence>
<reference evidence="1" key="5">
    <citation type="journal article" date="2021" name="G3 (Bethesda)">
        <title>Aegilops tauschii genome assembly Aet v5.0 features greater sequence contiguity and improved annotation.</title>
        <authorList>
            <person name="Wang L."/>
            <person name="Zhu T."/>
            <person name="Rodriguez J.C."/>
            <person name="Deal K.R."/>
            <person name="Dubcovsky J."/>
            <person name="McGuire P.E."/>
            <person name="Lux T."/>
            <person name="Spannagl M."/>
            <person name="Mayer K.F.X."/>
            <person name="Baldrich P."/>
            <person name="Meyers B.C."/>
            <person name="Huo N."/>
            <person name="Gu Y.Q."/>
            <person name="Zhou H."/>
            <person name="Devos K.M."/>
            <person name="Bennetzen J.L."/>
            <person name="Unver T."/>
            <person name="Budak H."/>
            <person name="Gulick P.J."/>
            <person name="Galiba G."/>
            <person name="Kalapos B."/>
            <person name="Nelson D.R."/>
            <person name="Li P."/>
            <person name="You F.M."/>
            <person name="Luo M.C."/>
            <person name="Dvorak J."/>
        </authorList>
    </citation>
    <scope>NUCLEOTIDE SEQUENCE [LARGE SCALE GENOMIC DNA]</scope>
    <source>
        <strain evidence="1">cv. AL8/78</strain>
    </source>
</reference>
<accession>A0A453SQK5</accession>
<name>A0A453SQK5_AEGTS</name>
<organism evidence="1 2">
    <name type="scientific">Aegilops tauschii subsp. strangulata</name>
    <name type="common">Goatgrass</name>
    <dbReference type="NCBI Taxonomy" id="200361"/>
    <lineage>
        <taxon>Eukaryota</taxon>
        <taxon>Viridiplantae</taxon>
        <taxon>Streptophyta</taxon>
        <taxon>Embryophyta</taxon>
        <taxon>Tracheophyta</taxon>
        <taxon>Spermatophyta</taxon>
        <taxon>Magnoliopsida</taxon>
        <taxon>Liliopsida</taxon>
        <taxon>Poales</taxon>
        <taxon>Poaceae</taxon>
        <taxon>BOP clade</taxon>
        <taxon>Pooideae</taxon>
        <taxon>Triticodae</taxon>
        <taxon>Triticeae</taxon>
        <taxon>Triticinae</taxon>
        <taxon>Aegilops</taxon>
    </lineage>
</organism>
<dbReference type="EnsemblPlants" id="AET7Gv21027900.10">
    <property type="protein sequence ID" value="AET7Gv21027900.10"/>
    <property type="gene ID" value="AET7Gv21027900"/>
</dbReference>
<reference evidence="2" key="2">
    <citation type="journal article" date="2017" name="Nat. Plants">
        <title>The Aegilops tauschii genome reveals multiple impacts of transposons.</title>
        <authorList>
            <person name="Zhao G."/>
            <person name="Zou C."/>
            <person name="Li K."/>
            <person name="Wang K."/>
            <person name="Li T."/>
            <person name="Gao L."/>
            <person name="Zhang X."/>
            <person name="Wang H."/>
            <person name="Yang Z."/>
            <person name="Liu X."/>
            <person name="Jiang W."/>
            <person name="Mao L."/>
            <person name="Kong X."/>
            <person name="Jiao Y."/>
            <person name="Jia J."/>
        </authorList>
    </citation>
    <scope>NUCLEOTIDE SEQUENCE [LARGE SCALE GENOMIC DNA]</scope>
    <source>
        <strain evidence="2">cv. AL8/78</strain>
    </source>
</reference>
<reference evidence="1" key="4">
    <citation type="submission" date="2019-03" db="UniProtKB">
        <authorList>
            <consortium name="EnsemblPlants"/>
        </authorList>
    </citation>
    <scope>IDENTIFICATION</scope>
</reference>
<evidence type="ECO:0000313" key="1">
    <source>
        <dbReference type="EnsemblPlants" id="AET7Gv21027900.10"/>
    </source>
</evidence>
<protein>
    <submittedName>
        <fullName evidence="1">Uncharacterized protein</fullName>
    </submittedName>
</protein>
<dbReference type="Gramene" id="AET7Gv21027900.10">
    <property type="protein sequence ID" value="AET7Gv21027900.10"/>
    <property type="gene ID" value="AET7Gv21027900"/>
</dbReference>
<evidence type="ECO:0000313" key="2">
    <source>
        <dbReference type="Proteomes" id="UP000015105"/>
    </source>
</evidence>
<keyword evidence="2" id="KW-1185">Reference proteome</keyword>